<proteinExistence type="predicted"/>
<keyword evidence="2" id="KW-1185">Reference proteome</keyword>
<sequence>MRFPRRFDEAWMHPPDAAGVVDAALALRLRAWCEGGAFPSLTEPLRVASTAPHPALDGAACALDGSHELARRGRWRGLLWRMQILWRDCAATGALATDPWDCGWWRPESLGLAAAFRPRRATLLMVRDVDRTAAVAWVSTLREGGAADAYEFPVRVLVVSTPALGGMSRL</sequence>
<organism evidence="1 2">
    <name type="scientific">Roseateles amylovorans</name>
    <dbReference type="NCBI Taxonomy" id="2978473"/>
    <lineage>
        <taxon>Bacteria</taxon>
        <taxon>Pseudomonadati</taxon>
        <taxon>Pseudomonadota</taxon>
        <taxon>Betaproteobacteria</taxon>
        <taxon>Burkholderiales</taxon>
        <taxon>Sphaerotilaceae</taxon>
        <taxon>Roseateles</taxon>
    </lineage>
</organism>
<evidence type="ECO:0000313" key="1">
    <source>
        <dbReference type="EMBL" id="UXH77166.1"/>
    </source>
</evidence>
<dbReference type="EMBL" id="CP104562">
    <property type="protein sequence ID" value="UXH77166.1"/>
    <property type="molecule type" value="Genomic_DNA"/>
</dbReference>
<gene>
    <name evidence="1" type="ORF">N4261_19420</name>
</gene>
<evidence type="ECO:0000313" key="2">
    <source>
        <dbReference type="Proteomes" id="UP001064933"/>
    </source>
</evidence>
<name>A0ABY6AZ47_9BURK</name>
<protein>
    <submittedName>
        <fullName evidence="1">Uncharacterized protein</fullName>
    </submittedName>
</protein>
<dbReference type="RefSeq" id="WP_261756910.1">
    <property type="nucleotide sequence ID" value="NZ_CP104562.2"/>
</dbReference>
<dbReference type="Proteomes" id="UP001064933">
    <property type="component" value="Chromosome"/>
</dbReference>
<reference evidence="1" key="1">
    <citation type="submission" date="2022-10" db="EMBL/GenBank/DDBJ databases">
        <title>Characterization and whole genome sequencing of a new Roseateles species, isolated from fresh water.</title>
        <authorList>
            <person name="Guliayeva D.Y."/>
            <person name="Akhremchuk A.E."/>
            <person name="Sikolenko M.A."/>
            <person name="Valentovich L.N."/>
            <person name="Sidarenka A.V."/>
        </authorList>
    </citation>
    <scope>NUCLEOTIDE SEQUENCE</scope>
    <source>
        <strain evidence="1">BIM B-1768</strain>
    </source>
</reference>
<accession>A0ABY6AZ47</accession>